<accession>A0A3B0ZQK9</accession>
<dbReference type="Gene3D" id="1.10.530.10">
    <property type="match status" value="1"/>
</dbReference>
<dbReference type="AlphaFoldDB" id="A0A3B0ZQK9"/>
<dbReference type="EMBL" id="UOFS01000006">
    <property type="protein sequence ID" value="VAW91500.1"/>
    <property type="molecule type" value="Genomic_DNA"/>
</dbReference>
<feature type="domain" description="Transglycosylase SLT" evidence="1">
    <location>
        <begin position="81"/>
        <end position="172"/>
    </location>
</feature>
<organism evidence="2">
    <name type="scientific">hydrothermal vent metagenome</name>
    <dbReference type="NCBI Taxonomy" id="652676"/>
    <lineage>
        <taxon>unclassified sequences</taxon>
        <taxon>metagenomes</taxon>
        <taxon>ecological metagenomes</taxon>
    </lineage>
</organism>
<gene>
    <name evidence="2" type="ORF">MNBD_GAMMA22-2751</name>
</gene>
<dbReference type="InterPro" id="IPR023346">
    <property type="entry name" value="Lysozyme-like_dom_sf"/>
</dbReference>
<evidence type="ECO:0000259" key="1">
    <source>
        <dbReference type="Pfam" id="PF01464"/>
    </source>
</evidence>
<proteinExistence type="predicted"/>
<dbReference type="SUPFAM" id="SSF53955">
    <property type="entry name" value="Lysozyme-like"/>
    <property type="match status" value="1"/>
</dbReference>
<name>A0A3B0ZQK9_9ZZZZ</name>
<dbReference type="Pfam" id="PF01464">
    <property type="entry name" value="SLT"/>
    <property type="match status" value="1"/>
</dbReference>
<reference evidence="2" key="1">
    <citation type="submission" date="2018-06" db="EMBL/GenBank/DDBJ databases">
        <authorList>
            <person name="Zhirakovskaya E."/>
        </authorList>
    </citation>
    <scope>NUCLEOTIDE SEQUENCE</scope>
</reference>
<sequence>MRYLFIIVFLSSTVFTKQAVIAATTQKPDAELRQLLKDAIADADSFEDRFDAEVWLKDMSTRLTKTIKDPAKRINLLKQIHYEAKRVGLAPELILSIIQVESNFDRFAISRVGAIGLMQIMPFWLKEIGRTGDNLFNMRTNLRFGCTILKHYLKKEKGNLTYALARYNGSRNSFVYPKKVYYALDNRWFNR</sequence>
<protein>
    <submittedName>
        <fullName evidence="2">FIG016425: Soluble lytic murein transglycosylase and related regulatory proteins (Some contain LysM/invasin domains)</fullName>
    </submittedName>
</protein>
<dbReference type="PANTHER" id="PTHR37423">
    <property type="entry name" value="SOLUBLE LYTIC MUREIN TRANSGLYCOSYLASE-RELATED"/>
    <property type="match status" value="1"/>
</dbReference>
<dbReference type="PANTHER" id="PTHR37423:SF2">
    <property type="entry name" value="MEMBRANE-BOUND LYTIC MUREIN TRANSGLYCOSYLASE C"/>
    <property type="match status" value="1"/>
</dbReference>
<dbReference type="CDD" id="cd00254">
    <property type="entry name" value="LT-like"/>
    <property type="match status" value="1"/>
</dbReference>
<dbReference type="InterPro" id="IPR008258">
    <property type="entry name" value="Transglycosylase_SLT_dom_1"/>
</dbReference>
<evidence type="ECO:0000313" key="2">
    <source>
        <dbReference type="EMBL" id="VAW91500.1"/>
    </source>
</evidence>